<dbReference type="GO" id="GO:0003676">
    <property type="term" value="F:nucleic acid binding"/>
    <property type="evidence" value="ECO:0007669"/>
    <property type="project" value="InterPro"/>
</dbReference>
<feature type="compositionally biased region" description="Acidic residues" evidence="7">
    <location>
        <begin position="85"/>
        <end position="94"/>
    </location>
</feature>
<feature type="region of interest" description="Disordered" evidence="7">
    <location>
        <begin position="586"/>
        <end position="622"/>
    </location>
</feature>
<protein>
    <recommendedName>
        <fullName evidence="8">Exonuclease domain-containing protein</fullName>
    </recommendedName>
</protein>
<keyword evidence="4" id="KW-0378">Hydrolase</keyword>
<feature type="region of interest" description="Disordered" evidence="7">
    <location>
        <begin position="73"/>
        <end position="124"/>
    </location>
</feature>
<dbReference type="STRING" id="41875.K8EZI6"/>
<dbReference type="CDD" id="cd06145">
    <property type="entry name" value="REX1_like"/>
    <property type="match status" value="1"/>
</dbReference>
<comment type="subcellular location">
    <subcellularLocation>
        <location evidence="1">Nucleus</location>
    </subcellularLocation>
</comment>
<dbReference type="eggNOG" id="KOG2248">
    <property type="taxonomic scope" value="Eukaryota"/>
</dbReference>
<dbReference type="RefSeq" id="XP_007515809.1">
    <property type="nucleotide sequence ID" value="XM_007515747.1"/>
</dbReference>
<accession>K8EZI6</accession>
<keyword evidence="6" id="KW-0539">Nucleus</keyword>
<evidence type="ECO:0000313" key="9">
    <source>
        <dbReference type="EMBL" id="CCO14688.1"/>
    </source>
</evidence>
<dbReference type="InterPro" id="IPR012677">
    <property type="entry name" value="Nucleotide-bd_a/b_plait_sf"/>
</dbReference>
<feature type="region of interest" description="Disordered" evidence="7">
    <location>
        <begin position="408"/>
        <end position="430"/>
    </location>
</feature>
<dbReference type="EMBL" id="FO082278">
    <property type="protein sequence ID" value="CCO14688.1"/>
    <property type="molecule type" value="Genomic_DNA"/>
</dbReference>
<feature type="compositionally biased region" description="Basic and acidic residues" evidence="7">
    <location>
        <begin position="107"/>
        <end position="118"/>
    </location>
</feature>
<proteinExistence type="inferred from homology"/>
<dbReference type="SMART" id="SM00479">
    <property type="entry name" value="EXOIII"/>
    <property type="match status" value="1"/>
</dbReference>
<dbReference type="GeneID" id="19018208"/>
<name>K8EZI6_9CHLO</name>
<dbReference type="PANTHER" id="PTHR12801:SF115">
    <property type="entry name" value="FI18136P1-RELATED"/>
    <property type="match status" value="1"/>
</dbReference>
<evidence type="ECO:0000313" key="10">
    <source>
        <dbReference type="Proteomes" id="UP000198341"/>
    </source>
</evidence>
<dbReference type="Proteomes" id="UP000198341">
    <property type="component" value="Chromosome 1"/>
</dbReference>
<comment type="similarity">
    <text evidence="2">Belongs to the REXO1/REXO3 family.</text>
</comment>
<organism evidence="9 10">
    <name type="scientific">Bathycoccus prasinos</name>
    <dbReference type="NCBI Taxonomy" id="41875"/>
    <lineage>
        <taxon>Eukaryota</taxon>
        <taxon>Viridiplantae</taxon>
        <taxon>Chlorophyta</taxon>
        <taxon>Mamiellophyceae</taxon>
        <taxon>Mamiellales</taxon>
        <taxon>Bathycoccaceae</taxon>
        <taxon>Bathycoccus</taxon>
    </lineage>
</organism>
<dbReference type="InterPro" id="IPR034922">
    <property type="entry name" value="REX1-like_exo"/>
</dbReference>
<gene>
    <name evidence="9" type="ORF">Bathy01g04730</name>
</gene>
<feature type="compositionally biased region" description="Basic residues" evidence="7">
    <location>
        <begin position="603"/>
        <end position="613"/>
    </location>
</feature>
<evidence type="ECO:0000256" key="4">
    <source>
        <dbReference type="ARBA" id="ARBA00022801"/>
    </source>
</evidence>
<evidence type="ECO:0000256" key="5">
    <source>
        <dbReference type="ARBA" id="ARBA00022839"/>
    </source>
</evidence>
<dbReference type="PANTHER" id="PTHR12801">
    <property type="entry name" value="RNA EXONUCLEASE REXO1 / RECO3 FAMILY MEMBER-RELATED"/>
    <property type="match status" value="1"/>
</dbReference>
<keyword evidence="10" id="KW-1185">Reference proteome</keyword>
<evidence type="ECO:0000256" key="1">
    <source>
        <dbReference type="ARBA" id="ARBA00004123"/>
    </source>
</evidence>
<evidence type="ECO:0000256" key="6">
    <source>
        <dbReference type="ARBA" id="ARBA00023242"/>
    </source>
</evidence>
<keyword evidence="5" id="KW-0269">Exonuclease</keyword>
<dbReference type="GO" id="GO:0004527">
    <property type="term" value="F:exonuclease activity"/>
    <property type="evidence" value="ECO:0007669"/>
    <property type="project" value="UniProtKB-KW"/>
</dbReference>
<dbReference type="InterPro" id="IPR012337">
    <property type="entry name" value="RNaseH-like_sf"/>
</dbReference>
<dbReference type="OrthoDB" id="16516at2759"/>
<dbReference type="InterPro" id="IPR036397">
    <property type="entry name" value="RNaseH_sf"/>
</dbReference>
<evidence type="ECO:0000259" key="8">
    <source>
        <dbReference type="SMART" id="SM00479"/>
    </source>
</evidence>
<dbReference type="SUPFAM" id="SSF53098">
    <property type="entry name" value="Ribonuclease H-like"/>
    <property type="match status" value="1"/>
</dbReference>
<feature type="domain" description="Exonuclease" evidence="8">
    <location>
        <begin position="203"/>
        <end position="385"/>
    </location>
</feature>
<dbReference type="KEGG" id="bpg:Bathy01g04730"/>
<dbReference type="InterPro" id="IPR013520">
    <property type="entry name" value="Ribonucl_H"/>
</dbReference>
<feature type="compositionally biased region" description="Basic and acidic residues" evidence="7">
    <location>
        <begin position="408"/>
        <end position="429"/>
    </location>
</feature>
<sequence>MGGKKSRLSKFTEADKEVLVRIVKDAQRTKKAGSDGTFNEFVEKHAQTEKLKHTHDPNRHDWKTLVKFVESVLGKEEEEERKNENDDEEEDGEIEKEKTKTNATKTTSKEQSFEETISRHANWQKKNKKRQEWKVWHESCEDEKEKYGEEGSKANALWKLVNMCEESQQFDENYNRFPSHMDSWLRTSYRPGRWCVEKNVRPRMVAIDCEMCETTTDNKALCAVSAVDEDGNKLLDALVKPPDAIIDYRHEITGYTEADFKDVTLTLDEARAKLMRLLERGHVDDNDGEKEEGEKDKEKDVHGCILVGHSLSHDLRALRLDHRPVIDTSLLFSFKELPRATPALADLCQMILGYEMREKGSAHEAFADALTAMKVVEKVVETSIAKAEFILPAPERLLVLFEARRQTAKENRKNGTPDKKRKGNFDENSGKVTNRVAGRTLFIHRLPRGVKKEAIESIFENVIKTKLEKEDEGSHEVIKIETIKGKFEVETGENAQENERVSVFASSERSVVPASKHAPTTSAYVAFDSVKSARLAFERLHGALSIDALGRPQKKAKISKRFGFEKLICVRNDTITEKEEEQVAKVAEEKEKAPLAFPPSSAQKKKPRQRKPKTVSLPGDTK</sequence>
<evidence type="ECO:0000256" key="3">
    <source>
        <dbReference type="ARBA" id="ARBA00022722"/>
    </source>
</evidence>
<dbReference type="Gene3D" id="3.30.70.330">
    <property type="match status" value="1"/>
</dbReference>
<dbReference type="Gene3D" id="3.30.420.10">
    <property type="entry name" value="Ribonuclease H-like superfamily/Ribonuclease H"/>
    <property type="match status" value="1"/>
</dbReference>
<evidence type="ECO:0000256" key="2">
    <source>
        <dbReference type="ARBA" id="ARBA00006357"/>
    </source>
</evidence>
<dbReference type="GO" id="GO:0005634">
    <property type="term" value="C:nucleus"/>
    <property type="evidence" value="ECO:0007669"/>
    <property type="project" value="UniProtKB-SubCell"/>
</dbReference>
<dbReference type="AlphaFoldDB" id="K8EZI6"/>
<reference evidence="9 10" key="1">
    <citation type="submission" date="2011-10" db="EMBL/GenBank/DDBJ databases">
        <authorList>
            <person name="Genoscope - CEA"/>
        </authorList>
    </citation>
    <scope>NUCLEOTIDE SEQUENCE [LARGE SCALE GENOMIC DNA]</scope>
    <source>
        <strain evidence="9 10">RCC 1105</strain>
    </source>
</reference>
<keyword evidence="3" id="KW-0540">Nuclease</keyword>
<evidence type="ECO:0000256" key="7">
    <source>
        <dbReference type="SAM" id="MobiDB-lite"/>
    </source>
</evidence>
<dbReference type="InterPro" id="IPR047021">
    <property type="entry name" value="REXO1/3/4-like"/>
</dbReference>